<keyword evidence="1" id="KW-0732">Signal</keyword>
<reference evidence="2 3" key="1">
    <citation type="submission" date="2015-04" db="EMBL/GenBank/DDBJ databases">
        <title>Complete Genome Sequence of Kosmotoga pacifica SLHLJ1.</title>
        <authorList>
            <person name="Jiang L.J."/>
            <person name="Shao Z.Z."/>
            <person name="Jebbar M."/>
        </authorList>
    </citation>
    <scope>NUCLEOTIDE SEQUENCE [LARGE SCALE GENOMIC DNA]</scope>
    <source>
        <strain evidence="2 3">SLHLJ1</strain>
    </source>
</reference>
<dbReference type="SUPFAM" id="SSF55486">
    <property type="entry name" value="Metalloproteases ('zincins'), catalytic domain"/>
    <property type="match status" value="1"/>
</dbReference>
<keyword evidence="3" id="KW-1185">Reference proteome</keyword>
<dbReference type="KEGG" id="kpf:IX53_04955"/>
<feature type="signal peptide" evidence="1">
    <location>
        <begin position="1"/>
        <end position="18"/>
    </location>
</feature>
<dbReference type="Proteomes" id="UP000035159">
    <property type="component" value="Chromosome"/>
</dbReference>
<dbReference type="AlphaFoldDB" id="A0A0G2Z6N5"/>
<evidence type="ECO:0000313" key="2">
    <source>
        <dbReference type="EMBL" id="AKI97270.1"/>
    </source>
</evidence>
<proteinExistence type="predicted"/>
<evidence type="ECO:0000256" key="1">
    <source>
        <dbReference type="SAM" id="SignalP"/>
    </source>
</evidence>
<dbReference type="OrthoDB" id="39251at2"/>
<name>A0A0G2Z6N5_9BACT</name>
<feature type="chain" id="PRO_5002550688" description="Peptidase MA-like domain-containing protein" evidence="1">
    <location>
        <begin position="19"/>
        <end position="825"/>
    </location>
</feature>
<protein>
    <recommendedName>
        <fullName evidence="4">Peptidase MA-like domain-containing protein</fullName>
    </recommendedName>
</protein>
<dbReference type="PATRIC" id="fig|1330330.3.peg.997"/>
<dbReference type="RefSeq" id="WP_047754404.1">
    <property type="nucleotide sequence ID" value="NZ_CAJUHA010000008.1"/>
</dbReference>
<organism evidence="2 3">
    <name type="scientific">Kosmotoga pacifica</name>
    <dbReference type="NCBI Taxonomy" id="1330330"/>
    <lineage>
        <taxon>Bacteria</taxon>
        <taxon>Thermotogati</taxon>
        <taxon>Thermotogota</taxon>
        <taxon>Thermotogae</taxon>
        <taxon>Kosmotogales</taxon>
        <taxon>Kosmotogaceae</taxon>
        <taxon>Kosmotoga</taxon>
    </lineage>
</organism>
<sequence length="825" mass="94435">MRKILIFMILVLPLSLHATSGRAVEWLKIESDHFIYLYHTEVASIVTEVIKLSEETYEQLSNFYSYEPEEKIIMTLKGYEDFSNGYAFSSGRVMIITLGDFYPYRVDGYWLKTVISHELGHIFQLSMVNDFLRTIRPFISRYLTPNALQPLWMSEGFAQFSSELMSADSYDYRRSPYLLDGLSNPDLFDNIAIVNGESPIGYEAAYNFGYAFIKFLINNYGYNKLIEFLNYKSSFLRSLWGINTALMEVYGKNFKTLKAEFIKTIGLTFPEPRDIPEPFLKLEENEEVLKLAVCNGKLFFITINRKTGIYKLYREKERLYSFAYPIVDFSVNGNKVGLILMEKDKEGLQSRLYLFDISGTHLRKTDFTHVLKVELLNEETAVVVENKFSTPTVKLISFEEKGSEILFASPDPLIAISQISLSPGARYLAMRVNDRGNKYLLFYDFLKHSLISYRAASDFSIGGWKDGFLLIASKEGNASQILSFLPEIGKQRVVANFPRSVLWPVSYKDEYVISALKEGFKIFKAIKLEEKEVNFFNREPLRTEGSLEAIEGKAYTPTDQLRFESFFPYYFGFGLYFEDYLSALNLSVAAGYNTKKKVPEFSFSLKSIDYYPVDMEFNLSFEGVNPGFYCELKTPNLLNAPFYLSPGIVLSFFPRTFSTYLNLGYIDSTEILGGRGTFKNFIKIKDVQSVINTMELSGTILLEWKGKILQLKAGTAARAILFGDPYIIPFTFSGFESRKRFAFGLSLSAESSLGTRDFEIAELLYFFNQGVGGKLSLVLDDAPIQFSITLYKYETLNLYGGYPIKLSLGFSFENMKLKPYFNIGF</sequence>
<accession>A0A0G2Z6N5</accession>
<dbReference type="EMBL" id="CP011232">
    <property type="protein sequence ID" value="AKI97270.1"/>
    <property type="molecule type" value="Genomic_DNA"/>
</dbReference>
<evidence type="ECO:0000313" key="3">
    <source>
        <dbReference type="Proteomes" id="UP000035159"/>
    </source>
</evidence>
<gene>
    <name evidence="2" type="ORF">IX53_04955</name>
</gene>
<evidence type="ECO:0008006" key="4">
    <source>
        <dbReference type="Google" id="ProtNLM"/>
    </source>
</evidence>
<dbReference type="STRING" id="1330330.IX53_04955"/>